<sequence length="85" mass="9493">MQHKQAVLDQSLGAQSGRPRRATTRHRVIERRAGSAHEGGLDWAALASRDATRPRRGHLISLLPPTFPIPPPRATSRRHFNFILA</sequence>
<organism evidence="2">
    <name type="scientific">Oryza nivara</name>
    <name type="common">Indian wild rice</name>
    <name type="synonym">Oryza sativa f. spontanea</name>
    <dbReference type="NCBI Taxonomy" id="4536"/>
    <lineage>
        <taxon>Eukaryota</taxon>
        <taxon>Viridiplantae</taxon>
        <taxon>Streptophyta</taxon>
        <taxon>Embryophyta</taxon>
        <taxon>Tracheophyta</taxon>
        <taxon>Spermatophyta</taxon>
        <taxon>Magnoliopsida</taxon>
        <taxon>Liliopsida</taxon>
        <taxon>Poales</taxon>
        <taxon>Poaceae</taxon>
        <taxon>BOP clade</taxon>
        <taxon>Oryzoideae</taxon>
        <taxon>Oryzeae</taxon>
        <taxon>Oryzinae</taxon>
        <taxon>Oryza</taxon>
    </lineage>
</organism>
<reference evidence="2" key="2">
    <citation type="submission" date="2018-04" db="EMBL/GenBank/DDBJ databases">
        <title>OnivRS2 (Oryza nivara Reference Sequence Version 2).</title>
        <authorList>
            <person name="Zhang J."/>
            <person name="Kudrna D."/>
            <person name="Lee S."/>
            <person name="Talag J."/>
            <person name="Rajasekar S."/>
            <person name="Welchert J."/>
            <person name="Hsing Y.-I."/>
            <person name="Wing R.A."/>
        </authorList>
    </citation>
    <scope>NUCLEOTIDE SEQUENCE [LARGE SCALE GENOMIC DNA]</scope>
    <source>
        <strain evidence="2">SL10</strain>
    </source>
</reference>
<evidence type="ECO:0000313" key="3">
    <source>
        <dbReference type="Proteomes" id="UP000006591"/>
    </source>
</evidence>
<keyword evidence="3" id="KW-1185">Reference proteome</keyword>
<evidence type="ECO:0000256" key="1">
    <source>
        <dbReference type="SAM" id="MobiDB-lite"/>
    </source>
</evidence>
<proteinExistence type="predicted"/>
<feature type="region of interest" description="Disordered" evidence="1">
    <location>
        <begin position="1"/>
        <end position="25"/>
    </location>
</feature>
<accession>A0A0E0GUM2</accession>
<protein>
    <submittedName>
        <fullName evidence="2">Uncharacterized protein</fullName>
    </submittedName>
</protein>
<dbReference type="HOGENOM" id="CLU_2516515_0_0_1"/>
<dbReference type="EnsemblPlants" id="ONIVA03G37880.1">
    <property type="protein sequence ID" value="ONIVA03G37880.1"/>
    <property type="gene ID" value="ONIVA03G37880"/>
</dbReference>
<dbReference type="Gramene" id="ONIVA03G37880.1">
    <property type="protein sequence ID" value="ONIVA03G37880.1"/>
    <property type="gene ID" value="ONIVA03G37880"/>
</dbReference>
<reference evidence="2" key="1">
    <citation type="submission" date="2015-04" db="UniProtKB">
        <authorList>
            <consortium name="EnsemblPlants"/>
        </authorList>
    </citation>
    <scope>IDENTIFICATION</scope>
    <source>
        <strain evidence="2">SL10</strain>
    </source>
</reference>
<evidence type="ECO:0000313" key="2">
    <source>
        <dbReference type="EnsemblPlants" id="ONIVA03G37880.1"/>
    </source>
</evidence>
<dbReference type="AlphaFoldDB" id="A0A0E0GUM2"/>
<name>A0A0E0GUM2_ORYNI</name>
<dbReference type="Proteomes" id="UP000006591">
    <property type="component" value="Chromosome 3"/>
</dbReference>